<dbReference type="InterPro" id="IPR038731">
    <property type="entry name" value="RgtA/B/C-like"/>
</dbReference>
<comment type="subcellular location">
    <subcellularLocation>
        <location evidence="1">Cell membrane</location>
        <topology evidence="1">Multi-pass membrane protein</topology>
    </subcellularLocation>
</comment>
<feature type="transmembrane region" description="Helical" evidence="8">
    <location>
        <begin position="421"/>
        <end position="441"/>
    </location>
</feature>
<dbReference type="GO" id="GO:0005886">
    <property type="term" value="C:plasma membrane"/>
    <property type="evidence" value="ECO:0007669"/>
    <property type="project" value="UniProtKB-SubCell"/>
</dbReference>
<protein>
    <submittedName>
        <fullName evidence="10">Glycosyltransferase family 39 protein</fullName>
        <ecNumber evidence="10">2.4.-.-</ecNumber>
    </submittedName>
</protein>
<dbReference type="Proteomes" id="UP000777784">
    <property type="component" value="Unassembled WGS sequence"/>
</dbReference>
<keyword evidence="2" id="KW-1003">Cell membrane</keyword>
<evidence type="ECO:0000256" key="1">
    <source>
        <dbReference type="ARBA" id="ARBA00004651"/>
    </source>
</evidence>
<evidence type="ECO:0000259" key="9">
    <source>
        <dbReference type="Pfam" id="PF13231"/>
    </source>
</evidence>
<feature type="transmembrane region" description="Helical" evidence="8">
    <location>
        <begin position="220"/>
        <end position="239"/>
    </location>
</feature>
<evidence type="ECO:0000256" key="8">
    <source>
        <dbReference type="SAM" id="Phobius"/>
    </source>
</evidence>
<evidence type="ECO:0000313" key="11">
    <source>
        <dbReference type="Proteomes" id="UP000777784"/>
    </source>
</evidence>
<accession>A0A948RZE1</accession>
<dbReference type="PANTHER" id="PTHR33908:SF3">
    <property type="entry name" value="UNDECAPRENYL PHOSPHATE-ALPHA-4-AMINO-4-DEOXY-L-ARABINOSE ARABINOSYL TRANSFERASE"/>
    <property type="match status" value="1"/>
</dbReference>
<evidence type="ECO:0000313" key="10">
    <source>
        <dbReference type="EMBL" id="MBU2691039.1"/>
    </source>
</evidence>
<organism evidence="10 11">
    <name type="scientific">Eiseniibacteriota bacterium</name>
    <dbReference type="NCBI Taxonomy" id="2212470"/>
    <lineage>
        <taxon>Bacteria</taxon>
        <taxon>Candidatus Eiseniibacteriota</taxon>
    </lineage>
</organism>
<feature type="transmembrane region" description="Helical" evidence="8">
    <location>
        <begin position="398"/>
        <end position="414"/>
    </location>
</feature>
<dbReference type="Pfam" id="PF13231">
    <property type="entry name" value="PMT_2"/>
    <property type="match status" value="1"/>
</dbReference>
<gene>
    <name evidence="10" type="ORF">KJ970_08925</name>
</gene>
<feature type="transmembrane region" description="Helical" evidence="8">
    <location>
        <begin position="112"/>
        <end position="130"/>
    </location>
</feature>
<sequence length="573" mass="62943">MGSDTRPRLALLFLLFILTFLWTVNTGKVGLWEPTEARYADIAWGMVATGDWWTPQQNYLVHFDKPAPAYWPPAAALRILGKRAWVPRISSLLLALLCVSLTYFWGRRLWGATGGLWAALILGTTLFYSASARVVSTDLPLCAAVILGQWAAWEILASGAGSHVELKKWPRLFWLSLGVGFAVKGPVALLLILLPALVFKAAARMEAGGRLRDFRWKEGILIFCCTGLPWYLSVCWRHPGLLMDLVHNHTLRRFFTTAHHREGPFYYYINILAGGFFPWIVVLGTAIAGDIRSAFKRDAGSHWALWCFSTWVPAFLIFSISGSKLPAYILPLFPIWSLQAAGFLIPGGSGPDNRREISGLVFGTGLLLALAGGFGMIFLKAPSMSSYLEESVRRQASIGAGLLIMGGLILFWLIRPPLRTTLRWLLVTAAAWSAASTVFALQLPAASAGFGAIRKIGETAAAYTKDRPGSKCAAYRCFPGSLPFYTDSPLITVGVDRTETYQNADLYRSLVLPRTANLDSLISAGAGLWIVKAHNAAEWKARLHSIPLEIGSEGAWKLYSISDTPSRSEDCSN</sequence>
<keyword evidence="5 8" id="KW-0812">Transmembrane</keyword>
<feature type="domain" description="Glycosyltransferase RgtA/B/C/D-like" evidence="9">
    <location>
        <begin position="64"/>
        <end position="201"/>
    </location>
</feature>
<comment type="caution">
    <text evidence="10">The sequence shown here is derived from an EMBL/GenBank/DDBJ whole genome shotgun (WGS) entry which is preliminary data.</text>
</comment>
<feature type="transmembrane region" description="Helical" evidence="8">
    <location>
        <begin position="265"/>
        <end position="291"/>
    </location>
</feature>
<dbReference type="AlphaFoldDB" id="A0A948RZE1"/>
<dbReference type="InterPro" id="IPR050297">
    <property type="entry name" value="LipidA_mod_glycosyltrf_83"/>
</dbReference>
<feature type="transmembrane region" description="Helical" evidence="8">
    <location>
        <begin position="327"/>
        <end position="345"/>
    </location>
</feature>
<dbReference type="EMBL" id="JAHJDP010000042">
    <property type="protein sequence ID" value="MBU2691039.1"/>
    <property type="molecule type" value="Genomic_DNA"/>
</dbReference>
<evidence type="ECO:0000256" key="6">
    <source>
        <dbReference type="ARBA" id="ARBA00022989"/>
    </source>
</evidence>
<feature type="transmembrane region" description="Helical" evidence="8">
    <location>
        <begin position="303"/>
        <end position="321"/>
    </location>
</feature>
<dbReference type="GO" id="GO:0016763">
    <property type="term" value="F:pentosyltransferase activity"/>
    <property type="evidence" value="ECO:0007669"/>
    <property type="project" value="TreeGrafter"/>
</dbReference>
<reference evidence="10" key="1">
    <citation type="submission" date="2021-05" db="EMBL/GenBank/DDBJ databases">
        <title>Energy efficiency and biological interactions define the core microbiome of deep oligotrophic groundwater.</title>
        <authorList>
            <person name="Mehrshad M."/>
            <person name="Lopez-Fernandez M."/>
            <person name="Bell E."/>
            <person name="Bernier-Latmani R."/>
            <person name="Bertilsson S."/>
            <person name="Dopson M."/>
        </authorList>
    </citation>
    <scope>NUCLEOTIDE SEQUENCE</scope>
    <source>
        <strain evidence="10">Modern_marine.mb.64</strain>
    </source>
</reference>
<dbReference type="EC" id="2.4.-.-" evidence="10"/>
<dbReference type="PANTHER" id="PTHR33908">
    <property type="entry name" value="MANNOSYLTRANSFERASE YKCB-RELATED"/>
    <property type="match status" value="1"/>
</dbReference>
<keyword evidence="7 8" id="KW-0472">Membrane</keyword>
<feature type="transmembrane region" description="Helical" evidence="8">
    <location>
        <begin position="172"/>
        <end position="199"/>
    </location>
</feature>
<dbReference type="GO" id="GO:0010041">
    <property type="term" value="P:response to iron(III) ion"/>
    <property type="evidence" value="ECO:0007669"/>
    <property type="project" value="TreeGrafter"/>
</dbReference>
<feature type="transmembrane region" description="Helical" evidence="8">
    <location>
        <begin position="85"/>
        <end position="105"/>
    </location>
</feature>
<dbReference type="GO" id="GO:0009103">
    <property type="term" value="P:lipopolysaccharide biosynthetic process"/>
    <property type="evidence" value="ECO:0007669"/>
    <property type="project" value="TreeGrafter"/>
</dbReference>
<keyword evidence="3 10" id="KW-0328">Glycosyltransferase</keyword>
<keyword evidence="6 8" id="KW-1133">Transmembrane helix</keyword>
<feature type="transmembrane region" description="Helical" evidence="8">
    <location>
        <begin position="357"/>
        <end position="378"/>
    </location>
</feature>
<evidence type="ECO:0000256" key="5">
    <source>
        <dbReference type="ARBA" id="ARBA00022692"/>
    </source>
</evidence>
<evidence type="ECO:0000256" key="3">
    <source>
        <dbReference type="ARBA" id="ARBA00022676"/>
    </source>
</evidence>
<keyword evidence="4 10" id="KW-0808">Transferase</keyword>
<evidence type="ECO:0000256" key="2">
    <source>
        <dbReference type="ARBA" id="ARBA00022475"/>
    </source>
</evidence>
<name>A0A948RZE1_UNCEI</name>
<evidence type="ECO:0000256" key="7">
    <source>
        <dbReference type="ARBA" id="ARBA00023136"/>
    </source>
</evidence>
<proteinExistence type="predicted"/>
<evidence type="ECO:0000256" key="4">
    <source>
        <dbReference type="ARBA" id="ARBA00022679"/>
    </source>
</evidence>